<evidence type="ECO:0000256" key="1">
    <source>
        <dbReference type="SAM" id="MobiDB-lite"/>
    </source>
</evidence>
<dbReference type="AlphaFoldDB" id="A0ABD8AVD2"/>
<feature type="region of interest" description="Disordered" evidence="1">
    <location>
        <begin position="39"/>
        <end position="72"/>
    </location>
</feature>
<dbReference type="Proteomes" id="UP001364764">
    <property type="component" value="Chromosome"/>
</dbReference>
<feature type="transmembrane region" description="Helical" evidence="2">
    <location>
        <begin position="77"/>
        <end position="95"/>
    </location>
</feature>
<evidence type="ECO:0000256" key="2">
    <source>
        <dbReference type="SAM" id="Phobius"/>
    </source>
</evidence>
<proteinExistence type="predicted"/>
<keyword evidence="2" id="KW-0472">Membrane</keyword>
<reference evidence="3 4" key="1">
    <citation type="submission" date="2024-02" db="EMBL/GenBank/DDBJ databases">
        <title>Complete sequences of two Paenibacillus sp. strains and one Lysinibacillus strain isolated from the environment on STAA medium highlight biotechnological potential.</title>
        <authorList>
            <person name="Attere S.A."/>
            <person name="Piche L.C."/>
            <person name="Intertaglia L."/>
            <person name="Lami R."/>
            <person name="Charette S.J."/>
            <person name="Vincent A.T."/>
        </authorList>
    </citation>
    <scope>NUCLEOTIDE SEQUENCE [LARGE SCALE GENOMIC DNA]</scope>
    <source>
        <strain evidence="3 4">Y5S-7</strain>
    </source>
</reference>
<sequence length="427" mass="48552">MTHKDEQWEKEIRKGPFALSPFTEDHKRKVLQQVEWMKKLEEGSKGDRPESRSRSSRPFRPQVKNASHKRRLRRGPLVAGTGALVIAAGLFLWIWDDGQLVKPVIEQVYPTATLQLSDGLNTNLLTDKMKRNVAITMRDDLGKQLKIKKVEDLPVSGRVYVEAGNESEKEYAQIWLDATTGNLRELGMRREMQPSELEHRYLRQVPSLLQSIGSTPTLKPASVQRFVSMKQGESGPISHTTLALENETGDGYGEIVWQQDKAVSITGDLRPDQVSQAALADARKAIEALSGKANLDLVRVSRSKDDELGKDTVFFSFKDNYFVQMTEGKAGMGYTVGDANHYEQDFADWEEIEAYYQELYNIQESLLRGEVEPIIKKIFKMDLQAYKLHRNPDHPGMVTFELESSKDVFQVEYGEDGRIKMITRGEL</sequence>
<gene>
    <name evidence="3" type="ORF">V6668_03220</name>
</gene>
<accession>A0ABD8AVD2</accession>
<organism evidence="3 4">
    <name type="scientific">Paenibacillus amylolyticus</name>
    <dbReference type="NCBI Taxonomy" id="1451"/>
    <lineage>
        <taxon>Bacteria</taxon>
        <taxon>Bacillati</taxon>
        <taxon>Bacillota</taxon>
        <taxon>Bacilli</taxon>
        <taxon>Bacillales</taxon>
        <taxon>Paenibacillaceae</taxon>
        <taxon>Paenibacillus</taxon>
    </lineage>
</organism>
<name>A0ABD8AVD2_PAEAM</name>
<dbReference type="GeneID" id="93474443"/>
<evidence type="ECO:0000313" key="3">
    <source>
        <dbReference type="EMBL" id="WWP21216.1"/>
    </source>
</evidence>
<feature type="compositionally biased region" description="Basic and acidic residues" evidence="1">
    <location>
        <begin position="39"/>
        <end position="53"/>
    </location>
</feature>
<protein>
    <submittedName>
        <fullName evidence="3">Uncharacterized protein</fullName>
    </submittedName>
</protein>
<evidence type="ECO:0000313" key="4">
    <source>
        <dbReference type="Proteomes" id="UP001364764"/>
    </source>
</evidence>
<dbReference type="RefSeq" id="WP_338707690.1">
    <property type="nucleotide sequence ID" value="NZ_CP145892.1"/>
</dbReference>
<dbReference type="EMBL" id="CP145892">
    <property type="protein sequence ID" value="WWP21216.1"/>
    <property type="molecule type" value="Genomic_DNA"/>
</dbReference>
<keyword evidence="2" id="KW-1133">Transmembrane helix</keyword>
<keyword evidence="2" id="KW-0812">Transmembrane</keyword>